<comment type="caution">
    <text evidence="1">The sequence shown here is derived from an EMBL/GenBank/DDBJ whole genome shotgun (WGS) entry which is preliminary data.</text>
</comment>
<evidence type="ECO:0000313" key="2">
    <source>
        <dbReference type="Proteomes" id="UP001569151"/>
    </source>
</evidence>
<organism evidence="1 2">
    <name type="scientific">Vibrio bivalvicida</name>
    <dbReference type="NCBI Taxonomy" id="1276888"/>
    <lineage>
        <taxon>Bacteria</taxon>
        <taxon>Pseudomonadati</taxon>
        <taxon>Pseudomonadota</taxon>
        <taxon>Gammaproteobacteria</taxon>
        <taxon>Vibrionales</taxon>
        <taxon>Vibrionaceae</taxon>
        <taxon>Vibrio</taxon>
        <taxon>Vibrio oreintalis group</taxon>
    </lineage>
</organism>
<sequence length="252" mass="28476">MADSKLQLPRCDHNTLLETEVHLYINDDVLAEYSKEFVQAKINSWTAFANTTLKNSCIPISRKVTHVEYVPTIDSSWFKDIDVSERFLKLSLERDFPEHNNDGVPIFKGIVFANSNDSFQSNNCGYASGSSLFFNIALNCPDDVMEHEIGHLSGASHDIKTLKEQMVNFDINEYLISSYPKSEKFAFGAVCSGRGTIMSYERDIIPVYSNPDTTFNGEMCGSDDLKNNAKVLRGFAKKYLHKSKNNNNKDKI</sequence>
<reference evidence="1 2" key="1">
    <citation type="submission" date="2024-06" db="EMBL/GenBank/DDBJ databases">
        <authorList>
            <person name="Steensen K."/>
            <person name="Seneca J."/>
            <person name="Bartlau N."/>
            <person name="Yu A.X."/>
            <person name="Polz M.F."/>
        </authorList>
    </citation>
    <scope>NUCLEOTIDE SEQUENCE [LARGE SCALE GENOMIC DNA]</scope>
    <source>
        <strain evidence="1 2">1F146</strain>
    </source>
</reference>
<accession>A0ABV4MMX5</accession>
<dbReference type="Proteomes" id="UP001569151">
    <property type="component" value="Unassembled WGS sequence"/>
</dbReference>
<gene>
    <name evidence="1" type="ORF">ACED39_19335</name>
</gene>
<dbReference type="SUPFAM" id="SSF55486">
    <property type="entry name" value="Metalloproteases ('zincins'), catalytic domain"/>
    <property type="match status" value="1"/>
</dbReference>
<dbReference type="RefSeq" id="WP_371719773.1">
    <property type="nucleotide sequence ID" value="NZ_JBGOOF010000030.1"/>
</dbReference>
<dbReference type="EMBL" id="JBGOOS010000038">
    <property type="protein sequence ID" value="MEZ8210923.1"/>
    <property type="molecule type" value="Genomic_DNA"/>
</dbReference>
<keyword evidence="2" id="KW-1185">Reference proteome</keyword>
<name>A0ABV4MMX5_9VIBR</name>
<evidence type="ECO:0000313" key="1">
    <source>
        <dbReference type="EMBL" id="MEZ8210923.1"/>
    </source>
</evidence>
<proteinExistence type="predicted"/>
<protein>
    <submittedName>
        <fullName evidence="1">Reprolysin-like metallopeptidase</fullName>
    </submittedName>
</protein>